<dbReference type="AlphaFoldDB" id="A0AAV3QIU9"/>
<keyword evidence="5" id="KW-1185">Reference proteome</keyword>
<evidence type="ECO:0000313" key="4">
    <source>
        <dbReference type="EMBL" id="GAA0163201.1"/>
    </source>
</evidence>
<comment type="caution">
    <text evidence="4">The sequence shown here is derived from an EMBL/GenBank/DDBJ whole genome shotgun (WGS) entry which is preliminary data.</text>
</comment>
<evidence type="ECO:0000256" key="2">
    <source>
        <dbReference type="ARBA" id="ARBA00022552"/>
    </source>
</evidence>
<dbReference type="EMBL" id="BAABME010004680">
    <property type="protein sequence ID" value="GAA0163201.1"/>
    <property type="molecule type" value="Genomic_DNA"/>
</dbReference>
<comment type="similarity">
    <text evidence="1">Belongs to the TSR2 family.</text>
</comment>
<feature type="region of interest" description="Disordered" evidence="3">
    <location>
        <begin position="129"/>
        <end position="149"/>
    </location>
</feature>
<dbReference type="GO" id="GO:0006364">
    <property type="term" value="P:rRNA processing"/>
    <property type="evidence" value="ECO:0007669"/>
    <property type="project" value="UniProtKB-KW"/>
</dbReference>
<name>A0AAV3QIU9_LITER</name>
<evidence type="ECO:0008006" key="6">
    <source>
        <dbReference type="Google" id="ProtNLM"/>
    </source>
</evidence>
<dbReference type="InterPro" id="IPR019398">
    <property type="entry name" value="Pre-rRNA_process_TSR2"/>
</dbReference>
<dbReference type="Proteomes" id="UP001454036">
    <property type="component" value="Unassembled WGS sequence"/>
</dbReference>
<accession>A0AAV3QIU9</accession>
<evidence type="ECO:0000256" key="3">
    <source>
        <dbReference type="SAM" id="MobiDB-lite"/>
    </source>
</evidence>
<gene>
    <name evidence="4" type="ORF">LIER_19123</name>
</gene>
<evidence type="ECO:0000313" key="5">
    <source>
        <dbReference type="Proteomes" id="UP001454036"/>
    </source>
</evidence>
<organism evidence="4 5">
    <name type="scientific">Lithospermum erythrorhizon</name>
    <name type="common">Purple gromwell</name>
    <name type="synonym">Lithospermum officinale var. erythrorhizon</name>
    <dbReference type="NCBI Taxonomy" id="34254"/>
    <lineage>
        <taxon>Eukaryota</taxon>
        <taxon>Viridiplantae</taxon>
        <taxon>Streptophyta</taxon>
        <taxon>Embryophyta</taxon>
        <taxon>Tracheophyta</taxon>
        <taxon>Spermatophyta</taxon>
        <taxon>Magnoliopsida</taxon>
        <taxon>eudicotyledons</taxon>
        <taxon>Gunneridae</taxon>
        <taxon>Pentapetalae</taxon>
        <taxon>asterids</taxon>
        <taxon>lamiids</taxon>
        <taxon>Boraginales</taxon>
        <taxon>Boraginaceae</taxon>
        <taxon>Boraginoideae</taxon>
        <taxon>Lithospermeae</taxon>
        <taxon>Lithospermum</taxon>
    </lineage>
</organism>
<sequence length="199" mass="22133">MSVVYFFQTMGTATRLTEEAAGKLEEGIKIIVSRWTALQMAVHNQWGGPHSAHIPHNLSSNLFSLLAHSKDKVYIDEVEDMLDEFMLSLNTQIGDGSIEEIAEKLMIMHEECLEGNYNSILSLKEADPPRRVPTYIQQDDSDDDNTTDEIMSNDDLSAMVVEAPATGSRHSQLNVIDSPPADDGWTVVGGSKRNRGRRN</sequence>
<feature type="region of interest" description="Disordered" evidence="3">
    <location>
        <begin position="167"/>
        <end position="199"/>
    </location>
</feature>
<reference evidence="4 5" key="1">
    <citation type="submission" date="2024-01" db="EMBL/GenBank/DDBJ databases">
        <title>The complete chloroplast genome sequence of Lithospermum erythrorhizon: insights into the phylogenetic relationship among Boraginaceae species and the maternal lineages of purple gromwells.</title>
        <authorList>
            <person name="Okada T."/>
            <person name="Watanabe K."/>
        </authorList>
    </citation>
    <scope>NUCLEOTIDE SEQUENCE [LARGE SCALE GENOMIC DNA]</scope>
</reference>
<dbReference type="Pfam" id="PF10273">
    <property type="entry name" value="WGG"/>
    <property type="match status" value="1"/>
</dbReference>
<evidence type="ECO:0000256" key="1">
    <source>
        <dbReference type="ARBA" id="ARBA00006524"/>
    </source>
</evidence>
<dbReference type="PANTHER" id="PTHR21250">
    <property type="entry name" value="PRE-RRNA-PROCESSING PROTEIN TSR2 HOMOLOG"/>
    <property type="match status" value="1"/>
</dbReference>
<protein>
    <recommendedName>
        <fullName evidence="6">Pre-rRNA-processing protein TSR2 homolog</fullName>
    </recommendedName>
</protein>
<proteinExistence type="inferred from homology"/>
<keyword evidence="2" id="KW-0698">rRNA processing</keyword>